<dbReference type="Pfam" id="PF13936">
    <property type="entry name" value="HTH_38"/>
    <property type="match status" value="1"/>
</dbReference>
<dbReference type="Proteomes" id="UP000241010">
    <property type="component" value="Unassembled WGS sequence"/>
</dbReference>
<protein>
    <submittedName>
        <fullName evidence="2">IS30 family transposase</fullName>
    </submittedName>
</protein>
<dbReference type="EMBL" id="PZKG01000110">
    <property type="protein sequence ID" value="PTE20388.1"/>
    <property type="molecule type" value="Genomic_DNA"/>
</dbReference>
<feature type="domain" description="Transposase IS30-like HTH" evidence="1">
    <location>
        <begin position="63"/>
        <end position="102"/>
    </location>
</feature>
<dbReference type="OrthoDB" id="7873642at2"/>
<dbReference type="InterPro" id="IPR051917">
    <property type="entry name" value="Transposase-Integrase"/>
</dbReference>
<gene>
    <name evidence="3" type="ORF">C5F48_17840</name>
    <name evidence="2" type="ORF">C5F48_24600</name>
</gene>
<name>A0A2T4J783_9RHOB</name>
<feature type="non-terminal residue" evidence="2">
    <location>
        <position position="115"/>
    </location>
</feature>
<keyword evidence="4" id="KW-1185">Reference proteome</keyword>
<dbReference type="GO" id="GO:0032196">
    <property type="term" value="P:transposition"/>
    <property type="evidence" value="ECO:0007669"/>
    <property type="project" value="TreeGrafter"/>
</dbReference>
<evidence type="ECO:0000313" key="4">
    <source>
        <dbReference type="Proteomes" id="UP000241010"/>
    </source>
</evidence>
<dbReference type="RefSeq" id="WP_146170632.1">
    <property type="nucleotide sequence ID" value="NZ_PZKG01000110.1"/>
</dbReference>
<accession>A0A2T4J783</accession>
<organism evidence="2 4">
    <name type="scientific">Cereibacter changlensis JA139</name>
    <dbReference type="NCBI Taxonomy" id="1188249"/>
    <lineage>
        <taxon>Bacteria</taxon>
        <taxon>Pseudomonadati</taxon>
        <taxon>Pseudomonadota</taxon>
        <taxon>Alphaproteobacteria</taxon>
        <taxon>Rhodobacterales</taxon>
        <taxon>Paracoccaceae</taxon>
        <taxon>Cereibacter</taxon>
    </lineage>
</organism>
<sequence length="115" mass="12490">MARTGRPGLSHEQKAELWRRWKAGETLSDIGRALGKHAASVFGVVAAKGGFAPVARSRRSGSLSVMEREEISRGLVSGRSFRQLGRDLGRAVSTISREVARNGGRRAYRAARADE</sequence>
<dbReference type="InterPro" id="IPR025246">
    <property type="entry name" value="IS30-like_HTH"/>
</dbReference>
<dbReference type="PANTHER" id="PTHR10948:SF23">
    <property type="entry name" value="TRANSPOSASE INSI FOR INSERTION SEQUENCE ELEMENT IS30A-RELATED"/>
    <property type="match status" value="1"/>
</dbReference>
<evidence type="ECO:0000259" key="1">
    <source>
        <dbReference type="Pfam" id="PF13936"/>
    </source>
</evidence>
<proteinExistence type="predicted"/>
<dbReference type="PANTHER" id="PTHR10948">
    <property type="entry name" value="TRANSPOSASE"/>
    <property type="match status" value="1"/>
</dbReference>
<dbReference type="GO" id="GO:0005829">
    <property type="term" value="C:cytosol"/>
    <property type="evidence" value="ECO:0007669"/>
    <property type="project" value="TreeGrafter"/>
</dbReference>
<dbReference type="EMBL" id="PZKG01000453">
    <property type="protein sequence ID" value="PTE13759.1"/>
    <property type="molecule type" value="Genomic_DNA"/>
</dbReference>
<dbReference type="AlphaFoldDB" id="A0A2T4J783"/>
<comment type="caution">
    <text evidence="2">The sequence shown here is derived from an EMBL/GenBank/DDBJ whole genome shotgun (WGS) entry which is preliminary data.</text>
</comment>
<evidence type="ECO:0000313" key="2">
    <source>
        <dbReference type="EMBL" id="PTE13759.1"/>
    </source>
</evidence>
<evidence type="ECO:0000313" key="3">
    <source>
        <dbReference type="EMBL" id="PTE20388.1"/>
    </source>
</evidence>
<reference evidence="2 4" key="1">
    <citation type="submission" date="2018-03" db="EMBL/GenBank/DDBJ databases">
        <title>Cereibacter changlensis.</title>
        <authorList>
            <person name="Meyer T.E."/>
            <person name="Miller S."/>
            <person name="Lodha T."/>
            <person name="Gandham S."/>
            <person name="Chintalapati S."/>
            <person name="Chintalapati V.R."/>
        </authorList>
    </citation>
    <scope>NUCLEOTIDE SEQUENCE [LARGE SCALE GENOMIC DNA]</scope>
    <source>
        <strain evidence="2 4">JA139</strain>
    </source>
</reference>
<dbReference type="GO" id="GO:0004803">
    <property type="term" value="F:transposase activity"/>
    <property type="evidence" value="ECO:0007669"/>
    <property type="project" value="TreeGrafter"/>
</dbReference>